<gene>
    <name evidence="8" type="ORF">ENE75_06260</name>
</gene>
<accession>A0A3S2WV68</accession>
<feature type="transmembrane region" description="Helical" evidence="7">
    <location>
        <begin position="81"/>
        <end position="102"/>
    </location>
</feature>
<feature type="transmembrane region" description="Helical" evidence="7">
    <location>
        <begin position="251"/>
        <end position="272"/>
    </location>
</feature>
<feature type="transmembrane region" description="Helical" evidence="7">
    <location>
        <begin position="152"/>
        <end position="173"/>
    </location>
</feature>
<keyword evidence="3 7" id="KW-0812">Transmembrane</keyword>
<keyword evidence="9" id="KW-1185">Reference proteome</keyword>
<feature type="transmembrane region" description="Helical" evidence="7">
    <location>
        <begin position="376"/>
        <end position="398"/>
    </location>
</feature>
<feature type="transmembrane region" description="Helical" evidence="7">
    <location>
        <begin position="442"/>
        <end position="460"/>
    </location>
</feature>
<feature type="transmembrane region" description="Helical" evidence="7">
    <location>
        <begin position="330"/>
        <end position="356"/>
    </location>
</feature>
<evidence type="ECO:0000313" key="8">
    <source>
        <dbReference type="EMBL" id="RVT52068.1"/>
    </source>
</evidence>
<dbReference type="Pfam" id="PF01943">
    <property type="entry name" value="Polysacc_synt"/>
    <property type="match status" value="1"/>
</dbReference>
<feature type="transmembrane region" description="Helical" evidence="7">
    <location>
        <begin position="122"/>
        <end position="140"/>
    </location>
</feature>
<comment type="subcellular location">
    <subcellularLocation>
        <location evidence="1">Cell membrane</location>
        <topology evidence="1">Multi-pass membrane protein</topology>
    </subcellularLocation>
</comment>
<dbReference type="Proteomes" id="UP000288178">
    <property type="component" value="Unassembled WGS sequence"/>
</dbReference>
<protein>
    <submittedName>
        <fullName evidence="8">Lipopolysaccharide biosynthesis protein</fullName>
    </submittedName>
</protein>
<organism evidence="8 9">
    <name type="scientific">Rubrivivax albus</name>
    <dbReference type="NCBI Taxonomy" id="2499835"/>
    <lineage>
        <taxon>Bacteria</taxon>
        <taxon>Pseudomonadati</taxon>
        <taxon>Pseudomonadota</taxon>
        <taxon>Betaproteobacteria</taxon>
        <taxon>Burkholderiales</taxon>
        <taxon>Sphaerotilaceae</taxon>
        <taxon>Rubrivivax</taxon>
    </lineage>
</organism>
<dbReference type="PANTHER" id="PTHR30250">
    <property type="entry name" value="PST FAMILY PREDICTED COLANIC ACID TRANSPORTER"/>
    <property type="match status" value="1"/>
</dbReference>
<evidence type="ECO:0000256" key="3">
    <source>
        <dbReference type="ARBA" id="ARBA00022692"/>
    </source>
</evidence>
<feature type="transmembrane region" description="Helical" evidence="7">
    <location>
        <begin position="292"/>
        <end position="310"/>
    </location>
</feature>
<evidence type="ECO:0000256" key="7">
    <source>
        <dbReference type="SAM" id="Phobius"/>
    </source>
</evidence>
<feature type="region of interest" description="Disordered" evidence="6">
    <location>
        <begin position="35"/>
        <end position="58"/>
    </location>
</feature>
<reference evidence="8 9" key="1">
    <citation type="submission" date="2019-01" db="EMBL/GenBank/DDBJ databases">
        <authorList>
            <person name="Chen W.-M."/>
        </authorList>
    </citation>
    <scope>NUCLEOTIDE SEQUENCE [LARGE SCALE GENOMIC DNA]</scope>
    <source>
        <strain evidence="8 9">ICH-3</strain>
    </source>
</reference>
<feature type="transmembrane region" description="Helical" evidence="7">
    <location>
        <begin position="219"/>
        <end position="239"/>
    </location>
</feature>
<evidence type="ECO:0000313" key="9">
    <source>
        <dbReference type="Proteomes" id="UP000288178"/>
    </source>
</evidence>
<dbReference type="AlphaFoldDB" id="A0A3S2WV68"/>
<evidence type="ECO:0000256" key="5">
    <source>
        <dbReference type="ARBA" id="ARBA00023136"/>
    </source>
</evidence>
<evidence type="ECO:0000256" key="2">
    <source>
        <dbReference type="ARBA" id="ARBA00022475"/>
    </source>
</evidence>
<evidence type="ECO:0000256" key="1">
    <source>
        <dbReference type="ARBA" id="ARBA00004651"/>
    </source>
</evidence>
<feature type="transmembrane region" description="Helical" evidence="7">
    <location>
        <begin position="188"/>
        <end position="207"/>
    </location>
</feature>
<sequence>MAASFCRRSAMSWLSSAGAAGMGGWDMERARSGPPILGGTPSIESPDPEAAHASQPLSLPHRVCPPDRCQALRPMLRSDTAMYGGAVFIDRLLALLLLPLLTRAIGEADYGAWTQTLVVSSLLMPLVLFALPTTIVRSFAPAALARLRWLAFGRLGGVVLALFAVAALAGWAAREGVAELAWGDDGRAVLLPGLLLVLAADAGIEFANAWLRAAGRIGWIAWGLLARSALRYAVVWALVADGSRALQAWLPVYGVSQLALAAALLILAARVLQAEAQAPPAQPPAAEVPRMAELLSFSAPLVGLALFGALNASFDRFLLVQALGLEAVATYAAAVSLSAVPAVFYSVLGFTLFPVLARAWHGQRRDEAARLTGQALAVFVGLALPVGLALAVAGPWLLPWLTTASYQAPWPVFAGQAVAVLAFGIYQVLLYTLLLDGRSLQVLGMAMVAAALNAVANLWLLPRFGMSGAAAAAALANLAVMGWAWQAAGRVLGRVPAPWRWRSSLG</sequence>
<name>A0A3S2WV68_9BURK</name>
<proteinExistence type="predicted"/>
<dbReference type="InterPro" id="IPR050833">
    <property type="entry name" value="Poly_Biosynth_Transport"/>
</dbReference>
<evidence type="ECO:0000256" key="4">
    <source>
        <dbReference type="ARBA" id="ARBA00022989"/>
    </source>
</evidence>
<evidence type="ECO:0000256" key="6">
    <source>
        <dbReference type="SAM" id="MobiDB-lite"/>
    </source>
</evidence>
<keyword evidence="4 7" id="KW-1133">Transmembrane helix</keyword>
<dbReference type="PANTHER" id="PTHR30250:SF11">
    <property type="entry name" value="O-ANTIGEN TRANSPORTER-RELATED"/>
    <property type="match status" value="1"/>
</dbReference>
<keyword evidence="5 7" id="KW-0472">Membrane</keyword>
<feature type="transmembrane region" description="Helical" evidence="7">
    <location>
        <begin position="410"/>
        <end position="435"/>
    </location>
</feature>
<comment type="caution">
    <text evidence="8">The sequence shown here is derived from an EMBL/GenBank/DDBJ whole genome shotgun (WGS) entry which is preliminary data.</text>
</comment>
<dbReference type="EMBL" id="SACT01000002">
    <property type="protein sequence ID" value="RVT52068.1"/>
    <property type="molecule type" value="Genomic_DNA"/>
</dbReference>
<keyword evidence="2" id="KW-1003">Cell membrane</keyword>
<dbReference type="InterPro" id="IPR002797">
    <property type="entry name" value="Polysacc_synth"/>
</dbReference>
<feature type="transmembrane region" description="Helical" evidence="7">
    <location>
        <begin position="466"/>
        <end position="485"/>
    </location>
</feature>
<dbReference type="GO" id="GO:0005886">
    <property type="term" value="C:plasma membrane"/>
    <property type="evidence" value="ECO:0007669"/>
    <property type="project" value="UniProtKB-SubCell"/>
</dbReference>